<evidence type="ECO:0000313" key="1">
    <source>
        <dbReference type="EMBL" id="KAJ7037611.1"/>
    </source>
</evidence>
<sequence length="108" mass="11882">MVVLSTIYQPSAPTHSYCLYFLVPRTSKICPRMFRPSTRASQWLEAITPGLVHPLQMGVPAGSGAPLSKLRAARGQLKSRNGLKRCNEPNSCLELKSRYPNSSPVSQP</sequence>
<gene>
    <name evidence="1" type="ORF">C8F04DRAFT_1393532</name>
</gene>
<dbReference type="EMBL" id="JARJCM010000036">
    <property type="protein sequence ID" value="KAJ7037611.1"/>
    <property type="molecule type" value="Genomic_DNA"/>
</dbReference>
<protein>
    <submittedName>
        <fullName evidence="1">Uncharacterized protein</fullName>
    </submittedName>
</protein>
<keyword evidence="2" id="KW-1185">Reference proteome</keyword>
<reference evidence="1" key="1">
    <citation type="submission" date="2023-03" db="EMBL/GenBank/DDBJ databases">
        <title>Massive genome expansion in bonnet fungi (Mycena s.s.) driven by repeated elements and novel gene families across ecological guilds.</title>
        <authorList>
            <consortium name="Lawrence Berkeley National Laboratory"/>
            <person name="Harder C.B."/>
            <person name="Miyauchi S."/>
            <person name="Viragh M."/>
            <person name="Kuo A."/>
            <person name="Thoen E."/>
            <person name="Andreopoulos B."/>
            <person name="Lu D."/>
            <person name="Skrede I."/>
            <person name="Drula E."/>
            <person name="Henrissat B."/>
            <person name="Morin E."/>
            <person name="Kohler A."/>
            <person name="Barry K."/>
            <person name="LaButti K."/>
            <person name="Morin E."/>
            <person name="Salamov A."/>
            <person name="Lipzen A."/>
            <person name="Mereny Z."/>
            <person name="Hegedus B."/>
            <person name="Baldrian P."/>
            <person name="Stursova M."/>
            <person name="Weitz H."/>
            <person name="Taylor A."/>
            <person name="Grigoriev I.V."/>
            <person name="Nagy L.G."/>
            <person name="Martin F."/>
            <person name="Kauserud H."/>
        </authorList>
    </citation>
    <scope>NUCLEOTIDE SEQUENCE</scope>
    <source>
        <strain evidence="1">CBHHK200</strain>
    </source>
</reference>
<name>A0AAD6X7B8_9AGAR</name>
<evidence type="ECO:0000313" key="2">
    <source>
        <dbReference type="Proteomes" id="UP001218188"/>
    </source>
</evidence>
<dbReference type="AlphaFoldDB" id="A0AAD6X7B8"/>
<proteinExistence type="predicted"/>
<comment type="caution">
    <text evidence="1">The sequence shown here is derived from an EMBL/GenBank/DDBJ whole genome shotgun (WGS) entry which is preliminary data.</text>
</comment>
<organism evidence="1 2">
    <name type="scientific">Mycena alexandri</name>
    <dbReference type="NCBI Taxonomy" id="1745969"/>
    <lineage>
        <taxon>Eukaryota</taxon>
        <taxon>Fungi</taxon>
        <taxon>Dikarya</taxon>
        <taxon>Basidiomycota</taxon>
        <taxon>Agaricomycotina</taxon>
        <taxon>Agaricomycetes</taxon>
        <taxon>Agaricomycetidae</taxon>
        <taxon>Agaricales</taxon>
        <taxon>Marasmiineae</taxon>
        <taxon>Mycenaceae</taxon>
        <taxon>Mycena</taxon>
    </lineage>
</organism>
<accession>A0AAD6X7B8</accession>
<dbReference type="Proteomes" id="UP001218188">
    <property type="component" value="Unassembled WGS sequence"/>
</dbReference>